<gene>
    <name evidence="3" type="ORF">FOY91_13290</name>
</gene>
<dbReference type="PROSITE" id="PS51662">
    <property type="entry name" value="BP_PHYTASE"/>
    <property type="match status" value="1"/>
</dbReference>
<feature type="signal peptide" evidence="1">
    <location>
        <begin position="1"/>
        <end position="23"/>
    </location>
</feature>
<dbReference type="InterPro" id="IPR011042">
    <property type="entry name" value="6-blade_b-propeller_TolB-like"/>
</dbReference>
<accession>A0A558R0Q7</accession>
<name>A0A558R0Q7_9SPHN</name>
<protein>
    <submittedName>
        <fullName evidence="3">Phytase</fullName>
    </submittedName>
</protein>
<keyword evidence="4" id="KW-1185">Reference proteome</keyword>
<comment type="caution">
    <text evidence="3">The sequence shown here is derived from an EMBL/GenBank/DDBJ whole genome shotgun (WGS) entry which is preliminary data.</text>
</comment>
<organism evidence="3 4">
    <name type="scientific">Alterirhizorhabdus solaris</name>
    <dbReference type="NCBI Taxonomy" id="2529389"/>
    <lineage>
        <taxon>Bacteria</taxon>
        <taxon>Pseudomonadati</taxon>
        <taxon>Pseudomonadota</taxon>
        <taxon>Alphaproteobacteria</taxon>
        <taxon>Sphingomonadales</taxon>
        <taxon>Rhizorhabdaceae</taxon>
        <taxon>Alterirhizorhabdus</taxon>
    </lineage>
</organism>
<feature type="domain" description="BPP" evidence="2">
    <location>
        <begin position="20"/>
        <end position="344"/>
    </location>
</feature>
<dbReference type="InterPro" id="IPR003431">
    <property type="entry name" value="B-propeller_Phytase"/>
</dbReference>
<evidence type="ECO:0000256" key="1">
    <source>
        <dbReference type="SAM" id="SignalP"/>
    </source>
</evidence>
<dbReference type="SUPFAM" id="SSF50956">
    <property type="entry name" value="Thermostable phytase (3-phytase)"/>
    <property type="match status" value="1"/>
</dbReference>
<proteinExistence type="predicted"/>
<reference evidence="3 4" key="1">
    <citation type="submission" date="2019-07" db="EMBL/GenBank/DDBJ databases">
        <title>Sphingomonas solaris sp. nov., isolated from a solar panel from Boston, Massachusetts.</title>
        <authorList>
            <person name="Tanner K."/>
            <person name="Pascual J."/>
            <person name="Mancuso C."/>
            <person name="Pereto J."/>
            <person name="Khalil A."/>
            <person name="Vilanova C."/>
        </authorList>
    </citation>
    <scope>NUCLEOTIDE SEQUENCE [LARGE SCALE GENOMIC DNA]</scope>
    <source>
        <strain evidence="3 4">R4DWN</strain>
    </source>
</reference>
<dbReference type="OrthoDB" id="8696437at2"/>
<dbReference type="Gene3D" id="2.120.10.30">
    <property type="entry name" value="TolB, C-terminal domain"/>
    <property type="match status" value="1"/>
</dbReference>
<dbReference type="RefSeq" id="WP_145152727.1">
    <property type="nucleotide sequence ID" value="NZ_VNIM01000054.1"/>
</dbReference>
<evidence type="ECO:0000313" key="3">
    <source>
        <dbReference type="EMBL" id="TVV72928.1"/>
    </source>
</evidence>
<keyword evidence="1" id="KW-0732">Signal</keyword>
<sequence>MRLAPFAALLLAGCASVPPAGMAAADTATVTARGETAPVGTAEDAADDPAIWRNPRRPADSLIVATDKRAGLHLYDLTGRHLDFAPSPRLNNVDLRDGVSIAGRPGILVAASDRADEAQARLALFRLDPAARRLVPLGNPAAGAGEAYGLCLWRRAADRALFAFVVMKDGRIDQVQVDTAGPAPTARIVRTLKLATQSEGCVADDRTGMLYVAEEDVGLWRFAADPAASPVPVSVARVDGRFLVADAEGLAIAPAGRNGGWLVASRQGDSAYAVWRLPDMTPAGRFRIGAGTVGATSETDGIEIVPGDFGPAFPGGLMVAQDGDNAPATQNFKLVAWRDIVKALRSTR</sequence>
<evidence type="ECO:0000313" key="4">
    <source>
        <dbReference type="Proteomes" id="UP000318681"/>
    </source>
</evidence>
<feature type="chain" id="PRO_5021831813" evidence="1">
    <location>
        <begin position="24"/>
        <end position="348"/>
    </location>
</feature>
<dbReference type="EMBL" id="VNIM01000054">
    <property type="protein sequence ID" value="TVV72928.1"/>
    <property type="molecule type" value="Genomic_DNA"/>
</dbReference>
<dbReference type="GO" id="GO:0016158">
    <property type="term" value="F:inositol hexakisphosphate 3-phosphatase activity"/>
    <property type="evidence" value="ECO:0007669"/>
    <property type="project" value="InterPro"/>
</dbReference>
<dbReference type="Proteomes" id="UP000318681">
    <property type="component" value="Unassembled WGS sequence"/>
</dbReference>
<evidence type="ECO:0000259" key="2">
    <source>
        <dbReference type="PROSITE" id="PS51662"/>
    </source>
</evidence>
<dbReference type="AlphaFoldDB" id="A0A558R0Q7"/>
<dbReference type="Pfam" id="PF02333">
    <property type="entry name" value="Phytase"/>
    <property type="match status" value="1"/>
</dbReference>